<dbReference type="RefSeq" id="WP_168660286.1">
    <property type="nucleotide sequence ID" value="NZ_CP051180.1"/>
</dbReference>
<dbReference type="InterPro" id="IPR036097">
    <property type="entry name" value="HisK_dim/P_sf"/>
</dbReference>
<evidence type="ECO:0000256" key="6">
    <source>
        <dbReference type="ARBA" id="ARBA00022777"/>
    </source>
</evidence>
<sequence>MTNSSVNSLFSRLSLALLSAFIVMAALLLWFSKQLEQDYQAEVTQRLHRNLAEHIVHEGPLFVDGKPDPAAVEHAFHNMMILGKGFEFYLLSPNGKLLNFSAPAGKIVRQRIDLTAINHFLQQQTALPLRGPDPRGHDRNKIFSVAPVIIDNTLYGYLYIIINGEAYDSVAASVSSDSRFSQAALILASTLVFLLVALLALFFWLTKPLRQLNQGLATLEQQGFDAQSLRLTSGSSSEMKQINGAFNRLSERLQQQFQQVKSVDEMRRELLAHVSHDLRTPLAALQGYLETWLLQPQPEPDDRRYIEIAHANAEKIHRMIDQLIELARLESAQVPMNIETVVLAELIQDVLQKYQPAAEDKQVLLDVQPKDPSIKVAADIEKLERVFTNLIDNALRHCQAGDSISIRLMPQQDNKLAISVTDSGIGIPAADLPHIFDPHYKAANSVRGDSAHSGLGLAITQKLLALHQSTIAVSSQVQQGTEFRFALPQA</sequence>
<organism evidence="12 13">
    <name type="scientific">Ferrimonas lipolytica</name>
    <dbReference type="NCBI Taxonomy" id="2724191"/>
    <lineage>
        <taxon>Bacteria</taxon>
        <taxon>Pseudomonadati</taxon>
        <taxon>Pseudomonadota</taxon>
        <taxon>Gammaproteobacteria</taxon>
        <taxon>Alteromonadales</taxon>
        <taxon>Ferrimonadaceae</taxon>
        <taxon>Ferrimonas</taxon>
    </lineage>
</organism>
<dbReference type="EMBL" id="CP051180">
    <property type="protein sequence ID" value="QIZ77025.1"/>
    <property type="molecule type" value="Genomic_DNA"/>
</dbReference>
<feature type="domain" description="HAMP" evidence="11">
    <location>
        <begin position="203"/>
        <end position="258"/>
    </location>
</feature>
<dbReference type="Pfam" id="PF02518">
    <property type="entry name" value="HATPase_c"/>
    <property type="match status" value="1"/>
</dbReference>
<dbReference type="PRINTS" id="PR00344">
    <property type="entry name" value="BCTRLSENSOR"/>
</dbReference>
<keyword evidence="7" id="KW-0902">Two-component regulatory system</keyword>
<dbReference type="AlphaFoldDB" id="A0A6H1UD65"/>
<dbReference type="InterPro" id="IPR005467">
    <property type="entry name" value="His_kinase_dom"/>
</dbReference>
<evidence type="ECO:0000256" key="1">
    <source>
        <dbReference type="ARBA" id="ARBA00000085"/>
    </source>
</evidence>
<dbReference type="InterPro" id="IPR003661">
    <property type="entry name" value="HisK_dim/P_dom"/>
</dbReference>
<dbReference type="FunFam" id="3.30.565.10:FF:000006">
    <property type="entry name" value="Sensor histidine kinase WalK"/>
    <property type="match status" value="1"/>
</dbReference>
<keyword evidence="9" id="KW-0812">Transmembrane</keyword>
<dbReference type="GO" id="GO:0016036">
    <property type="term" value="P:cellular response to phosphate starvation"/>
    <property type="evidence" value="ECO:0007669"/>
    <property type="project" value="TreeGrafter"/>
</dbReference>
<dbReference type="PANTHER" id="PTHR45453:SF1">
    <property type="entry name" value="PHOSPHATE REGULON SENSOR PROTEIN PHOR"/>
    <property type="match status" value="1"/>
</dbReference>
<evidence type="ECO:0000256" key="8">
    <source>
        <dbReference type="ARBA" id="ARBA00023136"/>
    </source>
</evidence>
<dbReference type="PANTHER" id="PTHR45453">
    <property type="entry name" value="PHOSPHATE REGULON SENSOR PROTEIN PHOR"/>
    <property type="match status" value="1"/>
</dbReference>
<accession>A0A6H1UD65</accession>
<keyword evidence="13" id="KW-1185">Reference proteome</keyword>
<evidence type="ECO:0000256" key="9">
    <source>
        <dbReference type="SAM" id="Phobius"/>
    </source>
</evidence>
<evidence type="ECO:0000256" key="3">
    <source>
        <dbReference type="ARBA" id="ARBA00012438"/>
    </source>
</evidence>
<evidence type="ECO:0000256" key="7">
    <source>
        <dbReference type="ARBA" id="ARBA00023012"/>
    </source>
</evidence>
<evidence type="ECO:0000259" key="10">
    <source>
        <dbReference type="PROSITE" id="PS50109"/>
    </source>
</evidence>
<dbReference type="Gene3D" id="3.30.565.10">
    <property type="entry name" value="Histidine kinase-like ATPase, C-terminal domain"/>
    <property type="match status" value="1"/>
</dbReference>
<dbReference type="GO" id="GO:0005886">
    <property type="term" value="C:plasma membrane"/>
    <property type="evidence" value="ECO:0007669"/>
    <property type="project" value="TreeGrafter"/>
</dbReference>
<evidence type="ECO:0000256" key="5">
    <source>
        <dbReference type="ARBA" id="ARBA00022679"/>
    </source>
</evidence>
<dbReference type="InterPro" id="IPR004358">
    <property type="entry name" value="Sig_transdc_His_kin-like_C"/>
</dbReference>
<dbReference type="CDD" id="cd00082">
    <property type="entry name" value="HisKA"/>
    <property type="match status" value="1"/>
</dbReference>
<dbReference type="GO" id="GO:0000155">
    <property type="term" value="F:phosphorelay sensor kinase activity"/>
    <property type="evidence" value="ECO:0007669"/>
    <property type="project" value="InterPro"/>
</dbReference>
<dbReference type="InterPro" id="IPR036890">
    <property type="entry name" value="HATPase_C_sf"/>
</dbReference>
<feature type="transmembrane region" description="Helical" evidence="9">
    <location>
        <begin position="12"/>
        <end position="31"/>
    </location>
</feature>
<comment type="catalytic activity">
    <reaction evidence="1">
        <text>ATP + protein L-histidine = ADP + protein N-phospho-L-histidine.</text>
        <dbReference type="EC" id="2.7.13.3"/>
    </reaction>
</comment>
<keyword evidence="4" id="KW-0597">Phosphoprotein</keyword>
<proteinExistence type="predicted"/>
<evidence type="ECO:0000256" key="4">
    <source>
        <dbReference type="ARBA" id="ARBA00022553"/>
    </source>
</evidence>
<dbReference type="SMART" id="SM00388">
    <property type="entry name" value="HisKA"/>
    <property type="match status" value="1"/>
</dbReference>
<gene>
    <name evidence="12" type="ORF">HER31_09105</name>
</gene>
<dbReference type="FunFam" id="1.10.287.130:FF:000001">
    <property type="entry name" value="Two-component sensor histidine kinase"/>
    <property type="match status" value="1"/>
</dbReference>
<dbReference type="InterPro" id="IPR050351">
    <property type="entry name" value="BphY/WalK/GraS-like"/>
</dbReference>
<keyword evidence="6 12" id="KW-0418">Kinase</keyword>
<reference evidence="12 13" key="1">
    <citation type="submission" date="2020-04" db="EMBL/GenBank/DDBJ databases">
        <title>Ferrimonas sp. S7 isolated from sea water.</title>
        <authorList>
            <person name="Bae S.S."/>
            <person name="Baek K."/>
        </authorList>
    </citation>
    <scope>NUCLEOTIDE SEQUENCE [LARGE SCALE GENOMIC DNA]</scope>
    <source>
        <strain evidence="12 13">S7</strain>
    </source>
</reference>
<dbReference type="Pfam" id="PF00512">
    <property type="entry name" value="HisKA"/>
    <property type="match status" value="1"/>
</dbReference>
<feature type="domain" description="Histidine kinase" evidence="10">
    <location>
        <begin position="273"/>
        <end position="490"/>
    </location>
</feature>
<dbReference type="CDD" id="cd06225">
    <property type="entry name" value="HAMP"/>
    <property type="match status" value="1"/>
</dbReference>
<dbReference type="EC" id="2.7.13.3" evidence="3"/>
<evidence type="ECO:0000313" key="13">
    <source>
        <dbReference type="Proteomes" id="UP000501602"/>
    </source>
</evidence>
<keyword evidence="5" id="KW-0808">Transferase</keyword>
<feature type="transmembrane region" description="Helical" evidence="9">
    <location>
        <begin position="182"/>
        <end position="205"/>
    </location>
</feature>
<dbReference type="SUPFAM" id="SSF47384">
    <property type="entry name" value="Homodimeric domain of signal transducing histidine kinase"/>
    <property type="match status" value="1"/>
</dbReference>
<dbReference type="SMART" id="SM00304">
    <property type="entry name" value="HAMP"/>
    <property type="match status" value="1"/>
</dbReference>
<dbReference type="CDD" id="cd00075">
    <property type="entry name" value="HATPase"/>
    <property type="match status" value="1"/>
</dbReference>
<dbReference type="Pfam" id="PF00672">
    <property type="entry name" value="HAMP"/>
    <property type="match status" value="1"/>
</dbReference>
<dbReference type="Gene3D" id="6.10.340.10">
    <property type="match status" value="1"/>
</dbReference>
<dbReference type="Proteomes" id="UP000501602">
    <property type="component" value="Chromosome"/>
</dbReference>
<dbReference type="InterPro" id="IPR003660">
    <property type="entry name" value="HAMP_dom"/>
</dbReference>
<dbReference type="PROSITE" id="PS50885">
    <property type="entry name" value="HAMP"/>
    <property type="match status" value="1"/>
</dbReference>
<dbReference type="Gene3D" id="1.10.287.130">
    <property type="match status" value="1"/>
</dbReference>
<evidence type="ECO:0000313" key="12">
    <source>
        <dbReference type="EMBL" id="QIZ77025.1"/>
    </source>
</evidence>
<dbReference type="InterPro" id="IPR003594">
    <property type="entry name" value="HATPase_dom"/>
</dbReference>
<dbReference type="SMART" id="SM00387">
    <property type="entry name" value="HATPase_c"/>
    <property type="match status" value="1"/>
</dbReference>
<comment type="subcellular location">
    <subcellularLocation>
        <location evidence="2">Membrane</location>
    </subcellularLocation>
</comment>
<dbReference type="KEGG" id="fes:HER31_09105"/>
<keyword evidence="8 9" id="KW-0472">Membrane</keyword>
<evidence type="ECO:0000256" key="2">
    <source>
        <dbReference type="ARBA" id="ARBA00004370"/>
    </source>
</evidence>
<keyword evidence="9" id="KW-1133">Transmembrane helix</keyword>
<dbReference type="PROSITE" id="PS50109">
    <property type="entry name" value="HIS_KIN"/>
    <property type="match status" value="1"/>
</dbReference>
<protein>
    <recommendedName>
        <fullName evidence="3">histidine kinase</fullName>
        <ecNumber evidence="3">2.7.13.3</ecNumber>
    </recommendedName>
</protein>
<dbReference type="GO" id="GO:0004721">
    <property type="term" value="F:phosphoprotein phosphatase activity"/>
    <property type="evidence" value="ECO:0007669"/>
    <property type="project" value="TreeGrafter"/>
</dbReference>
<evidence type="ECO:0000259" key="11">
    <source>
        <dbReference type="PROSITE" id="PS50885"/>
    </source>
</evidence>
<dbReference type="SUPFAM" id="SSF55874">
    <property type="entry name" value="ATPase domain of HSP90 chaperone/DNA topoisomerase II/histidine kinase"/>
    <property type="match status" value="1"/>
</dbReference>
<feature type="transmembrane region" description="Helical" evidence="9">
    <location>
        <begin position="142"/>
        <end position="162"/>
    </location>
</feature>
<name>A0A6H1UD65_9GAMM</name>